<dbReference type="EMBL" id="LJNI01000032">
    <property type="protein sequence ID" value="KPJ73482.1"/>
    <property type="molecule type" value="Genomic_DNA"/>
</dbReference>
<evidence type="ECO:0000256" key="1">
    <source>
        <dbReference type="SAM" id="Phobius"/>
    </source>
</evidence>
<keyword evidence="1" id="KW-1133">Transmembrane helix</keyword>
<evidence type="ECO:0000313" key="2">
    <source>
        <dbReference type="EMBL" id="KPJ73482.1"/>
    </source>
</evidence>
<keyword evidence="1" id="KW-0472">Membrane</keyword>
<proteinExistence type="predicted"/>
<evidence type="ECO:0008006" key="4">
    <source>
        <dbReference type="Google" id="ProtNLM"/>
    </source>
</evidence>
<comment type="caution">
    <text evidence="2">The sequence shown here is derived from an EMBL/GenBank/DDBJ whole genome shotgun (WGS) entry which is preliminary data.</text>
</comment>
<protein>
    <recommendedName>
        <fullName evidence="4">Carboxypeptidase regulatory-like domain-containing protein</fullName>
    </recommendedName>
</protein>
<gene>
    <name evidence="2" type="ORF">AMJ52_03635</name>
</gene>
<reference evidence="2 3" key="1">
    <citation type="journal article" date="2015" name="Microbiome">
        <title>Genomic resolution of linkages in carbon, nitrogen, and sulfur cycling among widespread estuary sediment bacteria.</title>
        <authorList>
            <person name="Baker B.J."/>
            <person name="Lazar C.S."/>
            <person name="Teske A.P."/>
            <person name="Dick G.J."/>
        </authorList>
    </citation>
    <scope>NUCLEOTIDE SEQUENCE [LARGE SCALE GENOMIC DNA]</scope>
    <source>
        <strain evidence="2">DG_78</strain>
    </source>
</reference>
<keyword evidence="1" id="KW-0812">Transmembrane</keyword>
<name>A0A0S7YFZ5_UNCT6</name>
<sequence>MTDNTYGSEDQYPSGFSLFLILYCTIILFSLNCSLDAPRDNPLDPNLGGNIWGRVLSRNSYGIAEVEVSIPDVDVITYTDTSGDFGLYVLPEDSMYIFFTHDSYSPESAIIVPKTSEIDTIIVELNGLPYFINCDVTTHYYDRNLPAGPLYFCELSTIAGDIDGDIDIDSVLVEIPALSYSQRLNYDPDIQMFMHKLYADELPGMTLEALVGKQIFFKIIDKDNTAVRSSPYYISRIIYQSPDVIFPSGGLDVLIADTTFIWHKYDYGFYVHYHGEIVRIIGGGPAGVASEFDVFAQNDTTYNVSVSILDPGEYYWTLEVIDSFGNSARSKEERFYRD</sequence>
<dbReference type="InterPro" id="IPR008969">
    <property type="entry name" value="CarboxyPept-like_regulatory"/>
</dbReference>
<dbReference type="SUPFAM" id="SSF49464">
    <property type="entry name" value="Carboxypeptidase regulatory domain-like"/>
    <property type="match status" value="1"/>
</dbReference>
<accession>A0A0S7YFZ5</accession>
<evidence type="ECO:0000313" key="3">
    <source>
        <dbReference type="Proteomes" id="UP000051012"/>
    </source>
</evidence>
<feature type="transmembrane region" description="Helical" evidence="1">
    <location>
        <begin position="12"/>
        <end position="31"/>
    </location>
</feature>
<organism evidence="2 3">
    <name type="scientific">candidate division TA06 bacterium DG_78</name>
    <dbReference type="NCBI Taxonomy" id="1703772"/>
    <lineage>
        <taxon>Bacteria</taxon>
        <taxon>Bacteria division TA06</taxon>
    </lineage>
</organism>
<dbReference type="AlphaFoldDB" id="A0A0S7YFZ5"/>
<dbReference type="Proteomes" id="UP000051012">
    <property type="component" value="Unassembled WGS sequence"/>
</dbReference>